<comment type="cofactor">
    <cofactor evidence="1">
        <name>pyridoxal 5'-phosphate</name>
        <dbReference type="ChEBI" id="CHEBI:597326"/>
    </cofactor>
</comment>
<feature type="domain" description="Aminotransferase class V" evidence="9">
    <location>
        <begin position="3"/>
        <end position="361"/>
    </location>
</feature>
<dbReference type="GO" id="GO:0031071">
    <property type="term" value="F:cysteine desulfurase activity"/>
    <property type="evidence" value="ECO:0007669"/>
    <property type="project" value="UniProtKB-EC"/>
</dbReference>
<dbReference type="Proteomes" id="UP000738826">
    <property type="component" value="Unassembled WGS sequence"/>
</dbReference>
<evidence type="ECO:0000313" key="11">
    <source>
        <dbReference type="EMBL" id="NCS92021.1"/>
    </source>
</evidence>
<keyword evidence="8" id="KW-0411">Iron-sulfur</keyword>
<dbReference type="InterPro" id="IPR015424">
    <property type="entry name" value="PyrdxlP-dep_Trfase"/>
</dbReference>
<dbReference type="PANTHER" id="PTHR11601">
    <property type="entry name" value="CYSTEINE DESULFURYLASE FAMILY MEMBER"/>
    <property type="match status" value="1"/>
</dbReference>
<evidence type="ECO:0000256" key="3">
    <source>
        <dbReference type="ARBA" id="ARBA00012239"/>
    </source>
</evidence>
<evidence type="ECO:0000313" key="10">
    <source>
        <dbReference type="EMBL" id="NCN65149.1"/>
    </source>
</evidence>
<dbReference type="PIRSF" id="PIRSF005572">
    <property type="entry name" value="NifS"/>
    <property type="match status" value="1"/>
</dbReference>
<comment type="similarity">
    <text evidence="2">Belongs to the class-V pyridoxal-phosphate-dependent aminotransferase family. NifS/IscS subfamily.</text>
</comment>
<dbReference type="InterPro" id="IPR015422">
    <property type="entry name" value="PyrdxlP-dep_Trfase_small"/>
</dbReference>
<dbReference type="FunFam" id="3.40.640.10:FF:000003">
    <property type="entry name" value="Cysteine desulfurase IscS"/>
    <property type="match status" value="1"/>
</dbReference>
<evidence type="ECO:0000256" key="1">
    <source>
        <dbReference type="ARBA" id="ARBA00001933"/>
    </source>
</evidence>
<dbReference type="PANTHER" id="PTHR11601:SF34">
    <property type="entry name" value="CYSTEINE DESULFURASE"/>
    <property type="match status" value="1"/>
</dbReference>
<evidence type="ECO:0000256" key="8">
    <source>
        <dbReference type="ARBA" id="ARBA00023014"/>
    </source>
</evidence>
<dbReference type="Pfam" id="PF00266">
    <property type="entry name" value="Aminotran_5"/>
    <property type="match status" value="1"/>
</dbReference>
<evidence type="ECO:0000256" key="6">
    <source>
        <dbReference type="ARBA" id="ARBA00022898"/>
    </source>
</evidence>
<dbReference type="InterPro" id="IPR015421">
    <property type="entry name" value="PyrdxlP-dep_Trfase_major"/>
</dbReference>
<evidence type="ECO:0000256" key="5">
    <source>
        <dbReference type="ARBA" id="ARBA00022723"/>
    </source>
</evidence>
<keyword evidence="4" id="KW-0808">Transferase</keyword>
<evidence type="ECO:0000313" key="12">
    <source>
        <dbReference type="Proteomes" id="UP000738826"/>
    </source>
</evidence>
<dbReference type="EMBL" id="JAACVF010000093">
    <property type="protein sequence ID" value="NCN65149.1"/>
    <property type="molecule type" value="Genomic_DNA"/>
</dbReference>
<keyword evidence="5" id="KW-0479">Metal-binding</keyword>
<dbReference type="GO" id="GO:0046872">
    <property type="term" value="F:metal ion binding"/>
    <property type="evidence" value="ECO:0007669"/>
    <property type="project" value="UniProtKB-KW"/>
</dbReference>
<gene>
    <name evidence="11" type="ORF">GW779_06465</name>
    <name evidence="10" type="ORF">GW910_03640</name>
</gene>
<dbReference type="GO" id="GO:0051536">
    <property type="term" value="F:iron-sulfur cluster binding"/>
    <property type="evidence" value="ECO:0007669"/>
    <property type="project" value="UniProtKB-KW"/>
</dbReference>
<dbReference type="Proteomes" id="UP000768163">
    <property type="component" value="Unassembled WGS sequence"/>
</dbReference>
<name>A0A8J7Z0K9_9ARCH</name>
<evidence type="ECO:0000259" key="9">
    <source>
        <dbReference type="Pfam" id="PF00266"/>
    </source>
</evidence>
<dbReference type="NCBIfam" id="NF002806">
    <property type="entry name" value="PRK02948.1"/>
    <property type="match status" value="1"/>
</dbReference>
<proteinExistence type="inferred from homology"/>
<organism evidence="11 12">
    <name type="scientific">Candidatus Altarchaeum hamiconexum</name>
    <dbReference type="NCBI Taxonomy" id="1803513"/>
    <lineage>
        <taxon>Archaea</taxon>
        <taxon>Candidatus Altarchaeota</taxon>
        <taxon>Candidatus Altiarchaeia</taxon>
        <taxon>Candidatus Altarchaeales</taxon>
        <taxon>Candidatus Altarchaeaceae</taxon>
        <taxon>Candidatus Altarchaeum</taxon>
    </lineage>
</organism>
<dbReference type="InterPro" id="IPR000192">
    <property type="entry name" value="Aminotrans_V_dom"/>
</dbReference>
<dbReference type="Gene3D" id="1.10.260.50">
    <property type="match status" value="1"/>
</dbReference>
<evidence type="ECO:0000256" key="4">
    <source>
        <dbReference type="ARBA" id="ARBA00022679"/>
    </source>
</evidence>
<comment type="caution">
    <text evidence="11">The sequence shown here is derived from an EMBL/GenBank/DDBJ whole genome shotgun (WGS) entry which is preliminary data.</text>
</comment>
<keyword evidence="7" id="KW-0408">Iron</keyword>
<dbReference type="AlphaFoldDB" id="A0A8J7Z0K9"/>
<dbReference type="Gene3D" id="3.40.640.10">
    <property type="entry name" value="Type I PLP-dependent aspartate aminotransferase-like (Major domain)"/>
    <property type="match status" value="1"/>
</dbReference>
<accession>A0A8J7Z0K9</accession>
<dbReference type="InterPro" id="IPR016454">
    <property type="entry name" value="Cysteine_dSase"/>
</dbReference>
<evidence type="ECO:0000256" key="7">
    <source>
        <dbReference type="ARBA" id="ARBA00023004"/>
    </source>
</evidence>
<keyword evidence="6" id="KW-0663">Pyridoxal phosphate</keyword>
<protein>
    <recommendedName>
        <fullName evidence="3">cysteine desulfurase</fullName>
        <ecNumber evidence="3">2.8.1.7</ecNumber>
    </recommendedName>
</protein>
<sequence length="380" mass="41890">MKIYLDNAATTPMAKEVLEAMLPYFSEKFGNASSIHSYGREAAEAIEKSREKIASKLNAEPGEIIFTSGGTESNNIALKGIALANKAKGQHIITTKIEHSCVINSAKFLERNGFNVTYLEVDRQGIVEPEKFEKAIRKDTILVTVIHGNNEIGTVQNIGELGKICREHEIYFHTDACQSFTKEEIDVKKQNLDLVTINAHKIYGPKGVGALYLRNGVKIEPLLHGGGHEKNLRSGTYNVPGIAGFAKASEIITKPSVERMRNLRDYLIKRILDEIPKSKLNGHPTKRLCNNVNFSFKNIEGESMLMLLDNAGIAVSTGSACSSHSLKPSHVLTAIGLPPEDAHGSLRISLGMDNTQEEIDYAIENLKKIVGRLRNLSPFR</sequence>
<evidence type="ECO:0000256" key="2">
    <source>
        <dbReference type="ARBA" id="ARBA00006490"/>
    </source>
</evidence>
<reference evidence="11" key="1">
    <citation type="submission" date="2019-11" db="EMBL/GenBank/DDBJ databases">
        <title>Lipid analysis of CO2-rich subsurface aquifers suggests an autotrophy-based deep biosphere with lysolipids enriched in CPR bacteria.</title>
        <authorList>
            <person name="Probst A.J."/>
            <person name="Elling F.J."/>
            <person name="Castelle C.J."/>
            <person name="Zhu Q."/>
            <person name="Elvert M."/>
            <person name="Birarda G."/>
            <person name="Holman H.-Y."/>
            <person name="Lane K.R."/>
            <person name="Ladd B."/>
            <person name="Ryan M.C."/>
            <person name="Woyke T."/>
            <person name="Hinrichs K.-U."/>
            <person name="Banfield J.F."/>
        </authorList>
    </citation>
    <scope>NUCLEOTIDE SEQUENCE</scope>
    <source>
        <strain evidence="10">CG_2015-01_33_1645</strain>
        <strain evidence="11">CG_2015-04_33_537</strain>
    </source>
</reference>
<dbReference type="Gene3D" id="3.90.1150.10">
    <property type="entry name" value="Aspartate Aminotransferase, domain 1"/>
    <property type="match status" value="1"/>
</dbReference>
<dbReference type="EMBL" id="JAACQH010000153">
    <property type="protein sequence ID" value="NCS92021.1"/>
    <property type="molecule type" value="Genomic_DNA"/>
</dbReference>
<dbReference type="EC" id="2.8.1.7" evidence="3"/>
<dbReference type="SUPFAM" id="SSF53383">
    <property type="entry name" value="PLP-dependent transferases"/>
    <property type="match status" value="1"/>
</dbReference>